<reference evidence="4 5" key="1">
    <citation type="submission" date="2018-06" db="EMBL/GenBank/DDBJ databases">
        <title>The draft genome sequence of Crocinitomix sp. SM1701.</title>
        <authorList>
            <person name="Zhang X."/>
        </authorList>
    </citation>
    <scope>NUCLEOTIDE SEQUENCE [LARGE SCALE GENOMIC DNA]</scope>
    <source>
        <strain evidence="4 5">SM1701</strain>
    </source>
</reference>
<comment type="caution">
    <text evidence="4">The sequence shown here is derived from an EMBL/GenBank/DDBJ whole genome shotgun (WGS) entry which is preliminary data.</text>
</comment>
<dbReference type="PANTHER" id="PTHR43318:SF1">
    <property type="entry name" value="POLYSACCHARIDE BIOSYNTHESIS PROTEIN EPSC-RELATED"/>
    <property type="match status" value="1"/>
</dbReference>
<dbReference type="InterPro" id="IPR003869">
    <property type="entry name" value="Polysac_CapD-like"/>
</dbReference>
<keyword evidence="5" id="KW-1185">Reference proteome</keyword>
<feature type="domain" description="Polysaccharide biosynthesis protein CapD-like" evidence="3">
    <location>
        <begin position="294"/>
        <end position="576"/>
    </location>
</feature>
<dbReference type="SUPFAM" id="SSF51735">
    <property type="entry name" value="NAD(P)-binding Rossmann-fold domains"/>
    <property type="match status" value="1"/>
</dbReference>
<dbReference type="CDD" id="cd05237">
    <property type="entry name" value="UDP_invert_4-6DH_SDR_e"/>
    <property type="match status" value="1"/>
</dbReference>
<sequence>MCIVIKLPTQNTPRWFIFLFDIGIAFTSLLLAYAIRFESKNFQFTNEYDIFLSGLPFYLIIRAAGFYYFKTYQGVIRHTSTQDGKRVVFAIGAGTFTIIVISMIKNFVLHSNFLFPLSIIIMEFFISIFMLMVFRISVKLIYLEGLKKSKGDTPTLIFGAGIYGVITKHTLEKEARIDGKVVAFIDDNPKLIGKSLEGCKIHDSAKLPALIKELEIKKLIIAIKNIDGKHKREIIRICIDNDVEVLNVPDPKTWINGEFSTGQIKPINIEDLLGRAPIKLNKDNLFDEYSNKVILVTGAAGSIGSEIVRQLTEYVPQKIILFDQAESPLYNLENELKEKGKIHLTETVVGDIRNLDRLKRTFDYFKPEIIFHAAAYKHVPLMEENPSEAILTNIQGSKNLIDLAIEFNTEKFVLISTDKAVNPTNVMGCSKRIAEIYGQSANNLGKTKFITTRFGNVLGSNGSVIPLFKKQIEAGGPLTVTHRNITRYFMTIPEACQLVLEACNMGAGGEIFVFDMGESVKIYDLALKMIKLSGLQVGKDIEIKITGLRPGEKLFEELLATEENTMPTHHSQILKAEVRSYEFDKVSLKIQALINKFEEQDNVEIVKTMKELVPEFKSNNSIYAKLD</sequence>
<dbReference type="InterPro" id="IPR036291">
    <property type="entry name" value="NAD(P)-bd_dom_sf"/>
</dbReference>
<feature type="transmembrane region" description="Helical" evidence="2">
    <location>
        <begin position="114"/>
        <end position="138"/>
    </location>
</feature>
<keyword evidence="2" id="KW-1133">Transmembrane helix</keyword>
<evidence type="ECO:0000256" key="2">
    <source>
        <dbReference type="SAM" id="Phobius"/>
    </source>
</evidence>
<dbReference type="Proteomes" id="UP000249248">
    <property type="component" value="Unassembled WGS sequence"/>
</dbReference>
<organism evidence="4 5">
    <name type="scientific">Putridiphycobacter roseus</name>
    <dbReference type="NCBI Taxonomy" id="2219161"/>
    <lineage>
        <taxon>Bacteria</taxon>
        <taxon>Pseudomonadati</taxon>
        <taxon>Bacteroidota</taxon>
        <taxon>Flavobacteriia</taxon>
        <taxon>Flavobacteriales</taxon>
        <taxon>Crocinitomicaceae</taxon>
        <taxon>Putridiphycobacter</taxon>
    </lineage>
</organism>
<evidence type="ECO:0000256" key="1">
    <source>
        <dbReference type="ARBA" id="ARBA00007430"/>
    </source>
</evidence>
<feature type="transmembrane region" description="Helical" evidence="2">
    <location>
        <begin position="89"/>
        <end position="108"/>
    </location>
</feature>
<evidence type="ECO:0000259" key="3">
    <source>
        <dbReference type="Pfam" id="PF02719"/>
    </source>
</evidence>
<dbReference type="Pfam" id="PF13727">
    <property type="entry name" value="CoA_binding_3"/>
    <property type="match status" value="1"/>
</dbReference>
<dbReference type="PANTHER" id="PTHR43318">
    <property type="entry name" value="UDP-N-ACETYLGLUCOSAMINE 4,6-DEHYDRATASE"/>
    <property type="match status" value="1"/>
</dbReference>
<dbReference type="OrthoDB" id="9803111at2"/>
<feature type="transmembrane region" description="Helical" evidence="2">
    <location>
        <begin position="50"/>
        <end position="69"/>
    </location>
</feature>
<feature type="transmembrane region" description="Helical" evidence="2">
    <location>
        <begin position="15"/>
        <end position="35"/>
    </location>
</feature>
<protein>
    <submittedName>
        <fullName evidence="4">Polysaccharide biosynthesis protein</fullName>
    </submittedName>
</protein>
<dbReference type="Pfam" id="PF02719">
    <property type="entry name" value="Polysacc_synt_2"/>
    <property type="match status" value="1"/>
</dbReference>
<dbReference type="InterPro" id="IPR051203">
    <property type="entry name" value="Polysaccharide_Synthase-Rel"/>
</dbReference>
<dbReference type="EMBL" id="QKSB01000002">
    <property type="protein sequence ID" value="PZE17936.1"/>
    <property type="molecule type" value="Genomic_DNA"/>
</dbReference>
<keyword evidence="2" id="KW-0812">Transmembrane</keyword>
<name>A0A2W1NJ04_9FLAO</name>
<dbReference type="Gene3D" id="3.40.50.720">
    <property type="entry name" value="NAD(P)-binding Rossmann-like Domain"/>
    <property type="match status" value="2"/>
</dbReference>
<gene>
    <name evidence="4" type="ORF">DNU06_04775</name>
</gene>
<dbReference type="SUPFAM" id="SSF53335">
    <property type="entry name" value="S-adenosyl-L-methionine-dependent methyltransferases"/>
    <property type="match status" value="1"/>
</dbReference>
<evidence type="ECO:0000313" key="4">
    <source>
        <dbReference type="EMBL" id="PZE17936.1"/>
    </source>
</evidence>
<proteinExistence type="inferred from homology"/>
<comment type="similarity">
    <text evidence="1">Belongs to the polysaccharide synthase family.</text>
</comment>
<evidence type="ECO:0000313" key="5">
    <source>
        <dbReference type="Proteomes" id="UP000249248"/>
    </source>
</evidence>
<accession>A0A2W1NJ04</accession>
<dbReference type="AlphaFoldDB" id="A0A2W1NJ04"/>
<dbReference type="InterPro" id="IPR029063">
    <property type="entry name" value="SAM-dependent_MTases_sf"/>
</dbReference>
<keyword evidence="2" id="KW-0472">Membrane</keyword>